<sequence length="91" mass="10658">MAKDFSDLILKDKNSGKIKDLEEALEGVEVTYNRWLIARENIHTGQKPDTLKNYYRHFYNEDGIQFYVKESLPNDIRNACISAFRGIFVNK</sequence>
<keyword evidence="2" id="KW-1185">Reference proteome</keyword>
<organism evidence="1 2">
    <name type="scientific">Pedobacter antarcticus 4BY</name>
    <dbReference type="NCBI Taxonomy" id="1358423"/>
    <lineage>
        <taxon>Bacteria</taxon>
        <taxon>Pseudomonadati</taxon>
        <taxon>Bacteroidota</taxon>
        <taxon>Sphingobacteriia</taxon>
        <taxon>Sphingobacteriales</taxon>
        <taxon>Sphingobacteriaceae</taxon>
        <taxon>Pedobacter</taxon>
    </lineage>
</organism>
<name>A0A081PD63_9SPHI</name>
<dbReference type="AlphaFoldDB" id="A0A081PD63"/>
<dbReference type="OrthoDB" id="767343at2"/>
<dbReference type="eggNOG" id="ENOG502ZY2S">
    <property type="taxonomic scope" value="Bacteria"/>
</dbReference>
<gene>
    <name evidence="1" type="ORF">N180_04360</name>
</gene>
<comment type="caution">
    <text evidence="1">The sequence shown here is derived from an EMBL/GenBank/DDBJ whole genome shotgun (WGS) entry which is preliminary data.</text>
</comment>
<evidence type="ECO:0000313" key="1">
    <source>
        <dbReference type="EMBL" id="KEQ28636.1"/>
    </source>
</evidence>
<proteinExistence type="predicted"/>
<reference evidence="1 2" key="1">
    <citation type="journal article" date="1992" name="Int. J. Syst. Bacteriol.">
        <title>Sphingobacterium antarcticus sp. nov. a Psychrotrophic Bacterium from the Soils of Schirmacher Oasis, Antarctica.</title>
        <authorList>
            <person name="Shivaji S."/>
            <person name="Ray M.K."/>
            <person name="Rao N.S."/>
            <person name="Saiserr L."/>
            <person name="Jagannadham M.V."/>
            <person name="Kumar G.S."/>
            <person name="Reddy G."/>
            <person name="Bhargava P.M."/>
        </authorList>
    </citation>
    <scope>NUCLEOTIDE SEQUENCE [LARGE SCALE GENOMIC DNA]</scope>
    <source>
        <strain evidence="1 2">4BY</strain>
    </source>
</reference>
<evidence type="ECO:0000313" key="2">
    <source>
        <dbReference type="Proteomes" id="UP000028007"/>
    </source>
</evidence>
<protein>
    <submittedName>
        <fullName evidence="1">Uncharacterized protein</fullName>
    </submittedName>
</protein>
<dbReference type="EMBL" id="JNFF01000110">
    <property type="protein sequence ID" value="KEQ28636.1"/>
    <property type="molecule type" value="Genomic_DNA"/>
</dbReference>
<dbReference type="Proteomes" id="UP000028007">
    <property type="component" value="Unassembled WGS sequence"/>
</dbReference>
<dbReference type="RefSeq" id="WP_037443614.1">
    <property type="nucleotide sequence ID" value="NZ_JNFF01000110.1"/>
</dbReference>
<accession>A0A081PD63</accession>